<organism evidence="1">
    <name type="scientific">marine sediment metagenome</name>
    <dbReference type="NCBI Taxonomy" id="412755"/>
    <lineage>
        <taxon>unclassified sequences</taxon>
        <taxon>metagenomes</taxon>
        <taxon>ecological metagenomes</taxon>
    </lineage>
</organism>
<dbReference type="AlphaFoldDB" id="X1CNJ9"/>
<reference evidence="1" key="1">
    <citation type="journal article" date="2014" name="Front. Microbiol.">
        <title>High frequency of phylogenetically diverse reductive dehalogenase-homologous genes in deep subseafloor sedimentary metagenomes.</title>
        <authorList>
            <person name="Kawai M."/>
            <person name="Futagami T."/>
            <person name="Toyoda A."/>
            <person name="Takaki Y."/>
            <person name="Nishi S."/>
            <person name="Hori S."/>
            <person name="Arai W."/>
            <person name="Tsubouchi T."/>
            <person name="Morono Y."/>
            <person name="Uchiyama I."/>
            <person name="Ito T."/>
            <person name="Fujiyama A."/>
            <person name="Inagaki F."/>
            <person name="Takami H."/>
        </authorList>
    </citation>
    <scope>NUCLEOTIDE SEQUENCE</scope>
    <source>
        <strain evidence="1">Expedition CK06-06</strain>
    </source>
</reference>
<evidence type="ECO:0008006" key="2">
    <source>
        <dbReference type="Google" id="ProtNLM"/>
    </source>
</evidence>
<evidence type="ECO:0000313" key="1">
    <source>
        <dbReference type="EMBL" id="GAG94517.1"/>
    </source>
</evidence>
<sequence>MARIDEWLKQCETRGGSDLHLSAGMPISLRVDGDLIAISKQP</sequence>
<proteinExistence type="predicted"/>
<accession>X1CNJ9</accession>
<feature type="non-terminal residue" evidence="1">
    <location>
        <position position="42"/>
    </location>
</feature>
<gene>
    <name evidence="1" type="ORF">S01H4_48833</name>
</gene>
<comment type="caution">
    <text evidence="1">The sequence shown here is derived from an EMBL/GenBank/DDBJ whole genome shotgun (WGS) entry which is preliminary data.</text>
</comment>
<dbReference type="EMBL" id="BART01027555">
    <property type="protein sequence ID" value="GAG94517.1"/>
    <property type="molecule type" value="Genomic_DNA"/>
</dbReference>
<protein>
    <recommendedName>
        <fullName evidence="2">Type IV pili twitching motility protein PilT</fullName>
    </recommendedName>
</protein>
<name>X1CNJ9_9ZZZZ</name>
<dbReference type="Gene3D" id="3.30.450.90">
    <property type="match status" value="1"/>
</dbReference>